<evidence type="ECO:0000256" key="14">
    <source>
        <dbReference type="ARBA" id="ARBA00043760"/>
    </source>
</evidence>
<evidence type="ECO:0000256" key="16">
    <source>
        <dbReference type="ARBA" id="ARBA00044309"/>
    </source>
</evidence>
<dbReference type="InParanoid" id="A0A1V9X9J4"/>
<evidence type="ECO:0000256" key="8">
    <source>
        <dbReference type="ARBA" id="ARBA00022912"/>
    </source>
</evidence>
<dbReference type="STRING" id="418985.A0A1V9X9J4"/>
<keyword evidence="6" id="KW-0963">Cytoplasm</keyword>
<dbReference type="GO" id="GO:0051896">
    <property type="term" value="P:regulation of phosphatidylinositol 3-kinase/protein kinase B signal transduction"/>
    <property type="evidence" value="ECO:0007669"/>
    <property type="project" value="TreeGrafter"/>
</dbReference>
<comment type="catalytic activity">
    <reaction evidence="19">
        <text>O-phospho-L-tyrosyl-[protein] + H2O = L-tyrosyl-[protein] + phosphate</text>
        <dbReference type="Rhea" id="RHEA:10684"/>
        <dbReference type="Rhea" id="RHEA-COMP:10136"/>
        <dbReference type="Rhea" id="RHEA-COMP:20101"/>
        <dbReference type="ChEBI" id="CHEBI:15377"/>
        <dbReference type="ChEBI" id="CHEBI:43474"/>
        <dbReference type="ChEBI" id="CHEBI:46858"/>
        <dbReference type="ChEBI" id="CHEBI:61978"/>
        <dbReference type="EC" id="3.1.3.48"/>
    </reaction>
    <physiologicalReaction direction="left-to-right" evidence="19">
        <dbReference type="Rhea" id="RHEA:10685"/>
    </physiologicalReaction>
</comment>
<dbReference type="GO" id="GO:0046856">
    <property type="term" value="P:phosphatidylinositol dephosphorylation"/>
    <property type="evidence" value="ECO:0007669"/>
    <property type="project" value="TreeGrafter"/>
</dbReference>
<evidence type="ECO:0000256" key="7">
    <source>
        <dbReference type="ARBA" id="ARBA00022801"/>
    </source>
</evidence>
<dbReference type="InterPro" id="IPR014020">
    <property type="entry name" value="Tensin_C2-dom"/>
</dbReference>
<dbReference type="EC" id="3.1.3.16" evidence="5"/>
<dbReference type="Pfam" id="PF10409">
    <property type="entry name" value="PTEN_C2"/>
    <property type="match status" value="1"/>
</dbReference>
<evidence type="ECO:0000256" key="17">
    <source>
        <dbReference type="ARBA" id="ARBA00047986"/>
    </source>
</evidence>
<evidence type="ECO:0000313" key="25">
    <source>
        <dbReference type="Proteomes" id="UP000192247"/>
    </source>
</evidence>
<evidence type="ECO:0000256" key="10">
    <source>
        <dbReference type="ARBA" id="ARBA00034256"/>
    </source>
</evidence>
<dbReference type="OrthoDB" id="16692at2759"/>
<dbReference type="EC" id="3.1.3.67" evidence="3"/>
<evidence type="ECO:0000259" key="22">
    <source>
        <dbReference type="PROSITE" id="PS51181"/>
    </source>
</evidence>
<feature type="region of interest" description="Disordered" evidence="20">
    <location>
        <begin position="293"/>
        <end position="353"/>
    </location>
</feature>
<dbReference type="PROSITE" id="PS00383">
    <property type="entry name" value="TYR_PHOSPHATASE_1"/>
    <property type="match status" value="1"/>
</dbReference>
<dbReference type="GO" id="GO:0043491">
    <property type="term" value="P:phosphatidylinositol 3-kinase/protein kinase B signal transduction"/>
    <property type="evidence" value="ECO:0007669"/>
    <property type="project" value="TreeGrafter"/>
</dbReference>
<comment type="catalytic activity">
    <reaction evidence="15">
        <text>1D-myo-inositol 1,3,4,5,6-pentakisphosphate + H2O = 1D-myo-inositol 1,4,5,6-tetrakisphosphate + phosphate</text>
        <dbReference type="Rhea" id="RHEA:77143"/>
        <dbReference type="ChEBI" id="CHEBI:15377"/>
        <dbReference type="ChEBI" id="CHEBI:43474"/>
        <dbReference type="ChEBI" id="CHEBI:57627"/>
        <dbReference type="ChEBI" id="CHEBI:57733"/>
    </reaction>
    <physiologicalReaction direction="left-to-right" evidence="15">
        <dbReference type="Rhea" id="RHEA:77144"/>
    </physiologicalReaction>
</comment>
<dbReference type="InterPro" id="IPR045101">
    <property type="entry name" value="PTP_PTEN"/>
</dbReference>
<dbReference type="InterPro" id="IPR000387">
    <property type="entry name" value="Tyr_Pase_dom"/>
</dbReference>
<dbReference type="GO" id="GO:0004725">
    <property type="term" value="F:protein tyrosine phosphatase activity"/>
    <property type="evidence" value="ECO:0007669"/>
    <property type="project" value="UniProtKB-EC"/>
</dbReference>
<comment type="catalytic activity">
    <reaction evidence="13">
        <text>1D-myo-inositol 1,3,4,5-tetrakisphosphate + H2O = 1D-myo-inositol 1,4,5-trisphosphate + phosphate</text>
        <dbReference type="Rhea" id="RHEA:77155"/>
        <dbReference type="ChEBI" id="CHEBI:15377"/>
        <dbReference type="ChEBI" id="CHEBI:43474"/>
        <dbReference type="ChEBI" id="CHEBI:57895"/>
        <dbReference type="ChEBI" id="CHEBI:203600"/>
    </reaction>
    <physiologicalReaction direction="left-to-right" evidence="13">
        <dbReference type="Rhea" id="RHEA:77156"/>
    </physiologicalReaction>
</comment>
<feature type="region of interest" description="Disordered" evidence="20">
    <location>
        <begin position="407"/>
        <end position="454"/>
    </location>
</feature>
<dbReference type="FunFam" id="3.90.190.10:FF:000029">
    <property type="entry name" value="Phosphatidylinositol 3,4,5-trisphosphate 3-phosphatase and dual-specificity protein phosphatase PTEN"/>
    <property type="match status" value="1"/>
</dbReference>
<dbReference type="GO" id="GO:0042995">
    <property type="term" value="C:cell projection"/>
    <property type="evidence" value="ECO:0007669"/>
    <property type="project" value="TreeGrafter"/>
</dbReference>
<evidence type="ECO:0000259" key="21">
    <source>
        <dbReference type="PROSITE" id="PS50056"/>
    </source>
</evidence>
<dbReference type="FunCoup" id="A0A1V9X9J4">
    <property type="interactions" value="1632"/>
</dbReference>
<evidence type="ECO:0000256" key="1">
    <source>
        <dbReference type="ARBA" id="ARBA00004496"/>
    </source>
</evidence>
<comment type="catalytic activity">
    <reaction evidence="14">
        <text>a 1,2-diacyl-sn-glycero-3-phospho-(1D-myo-inositol-3,4,5-trisphosphate) + H2O = a 1,2-diacyl-sn-glycero-3-phospho-(1D-myo-inositol-4,5-bisphosphate) + phosphate</text>
        <dbReference type="Rhea" id="RHEA:25017"/>
        <dbReference type="ChEBI" id="CHEBI:15377"/>
        <dbReference type="ChEBI" id="CHEBI:43474"/>
        <dbReference type="ChEBI" id="CHEBI:57836"/>
        <dbReference type="ChEBI" id="CHEBI:58456"/>
        <dbReference type="EC" id="3.1.3.67"/>
    </reaction>
    <physiologicalReaction direction="left-to-right" evidence="14">
        <dbReference type="Rhea" id="RHEA:25018"/>
    </physiologicalReaction>
</comment>
<name>A0A1V9X9J4_9ACAR</name>
<keyword evidence="25" id="KW-1185">Reference proteome</keyword>
<dbReference type="GO" id="GO:0016314">
    <property type="term" value="F:phosphatidylinositol-3,4,5-trisphosphate 3-phosphatase activity"/>
    <property type="evidence" value="ECO:0007669"/>
    <property type="project" value="UniProtKB-EC"/>
</dbReference>
<dbReference type="GO" id="GO:0008285">
    <property type="term" value="P:negative regulation of cell population proliferation"/>
    <property type="evidence" value="ECO:0007669"/>
    <property type="project" value="TreeGrafter"/>
</dbReference>
<protein>
    <recommendedName>
        <fullName evidence="12">Phosphatidylinositol 3,4,5-trisphosphate 3-phosphatase and dual-specificity protein phosphatase PTEN</fullName>
        <ecNumber evidence="5">3.1.3.16</ecNumber>
        <ecNumber evidence="4">3.1.3.48</ecNumber>
        <ecNumber evidence="3">3.1.3.67</ecNumber>
    </recommendedName>
    <alternativeName>
        <fullName evidence="16">Inositol polyphosphate 3-phosphatase</fullName>
    </alternativeName>
</protein>
<evidence type="ECO:0000313" key="24">
    <source>
        <dbReference type="EMBL" id="OQR70076.1"/>
    </source>
</evidence>
<dbReference type="Gene3D" id="3.90.190.10">
    <property type="entry name" value="Protein tyrosine phosphatase superfamily"/>
    <property type="match status" value="1"/>
</dbReference>
<accession>A0A1V9X9J4</accession>
<feature type="domain" description="Tyrosine specific protein phosphatases" evidence="21">
    <location>
        <begin position="106"/>
        <end position="177"/>
    </location>
</feature>
<dbReference type="GO" id="GO:0005829">
    <property type="term" value="C:cytosol"/>
    <property type="evidence" value="ECO:0007669"/>
    <property type="project" value="TreeGrafter"/>
</dbReference>
<dbReference type="PANTHER" id="PTHR12305">
    <property type="entry name" value="PHOSPHATASE WITH HOMOLOGY TO TENSIN"/>
    <property type="match status" value="1"/>
</dbReference>
<feature type="domain" description="C2 tensin-type" evidence="23">
    <location>
        <begin position="194"/>
        <end position="405"/>
    </location>
</feature>
<dbReference type="PANTHER" id="PTHR12305:SF81">
    <property type="entry name" value="PHOSPHATIDYLINOSITOL 3,4,5-TRISPHOSPHATE 3-PHOSPHATASE AND DUAL-SPECIFICITY PROTEIN PHOSPHATASE PTEN"/>
    <property type="match status" value="1"/>
</dbReference>
<sequence length="454" mass="50577">MADHLRAAVSRNKRRYKCDGYNLDLSYIEPAIIAMGYPAEKLESMYRNQVDQVAKFLNEKHKDRYKIYNLCKERQKNKYPKDKFTGHVCDDFSFEDHAPPPLEKIEPFCRDVQEWLSKDPENVIAVHCKAGKGRTGVMICCYLVHCGRFKNADEALKHYAKVRTVDEKGVTIPSQRRYVEYYARMRGSSLQYENTRLLLRTVTLDNIPLVNAIGASMGFTVYYANDRKKSVNMGETRNKNTPWQFNLPESIEVHGDVRIEFYINRFVPGVKEKICAVCFNTFFIEADVNSGGVGSSGPGNRNSSSISGSRPSSISFSLGSSTVTADSHENGQEQRPYSEPPGEHMTASALNSSSFSCGQTEGSVGYGAVSGRYRVLSLNKSQLDKACKTKEFPETALIRLLFDPSIRHPAASGNGNDSGSVAESGSGSEERRNEGGSPAEDDSSEEDETSCVRM</sequence>
<dbReference type="GO" id="GO:0005886">
    <property type="term" value="C:plasma membrane"/>
    <property type="evidence" value="ECO:0007669"/>
    <property type="project" value="TreeGrafter"/>
</dbReference>
<feature type="compositionally biased region" description="Low complexity" evidence="20">
    <location>
        <begin position="418"/>
        <end position="427"/>
    </location>
</feature>
<evidence type="ECO:0000256" key="15">
    <source>
        <dbReference type="ARBA" id="ARBA00043762"/>
    </source>
</evidence>
<dbReference type="SMART" id="SM01326">
    <property type="entry name" value="PTEN_C2"/>
    <property type="match status" value="1"/>
</dbReference>
<dbReference type="PROSITE" id="PS50056">
    <property type="entry name" value="TYR_PHOSPHATASE_2"/>
    <property type="match status" value="1"/>
</dbReference>
<evidence type="ECO:0000256" key="12">
    <source>
        <dbReference type="ARBA" id="ARBA00034338"/>
    </source>
</evidence>
<dbReference type="PROSITE" id="PS51181">
    <property type="entry name" value="PPASE_TENSIN"/>
    <property type="match status" value="1"/>
</dbReference>
<dbReference type="CDD" id="cd14509">
    <property type="entry name" value="PTP_PTEN"/>
    <property type="match status" value="1"/>
</dbReference>
<feature type="compositionally biased region" description="Low complexity" evidence="20">
    <location>
        <begin position="298"/>
        <end position="321"/>
    </location>
</feature>
<dbReference type="Gene3D" id="2.60.40.1110">
    <property type="match status" value="1"/>
</dbReference>
<dbReference type="EC" id="3.1.3.48" evidence="4"/>
<evidence type="ECO:0000256" key="2">
    <source>
        <dbReference type="ARBA" id="ARBA00007881"/>
    </source>
</evidence>
<keyword evidence="8" id="KW-0904">Protein phosphatase</keyword>
<evidence type="ECO:0000256" key="4">
    <source>
        <dbReference type="ARBA" id="ARBA00013064"/>
    </source>
</evidence>
<dbReference type="GO" id="GO:0004722">
    <property type="term" value="F:protein serine/threonine phosphatase activity"/>
    <property type="evidence" value="ECO:0007669"/>
    <property type="project" value="UniProtKB-EC"/>
</dbReference>
<comment type="catalytic activity">
    <reaction evidence="18">
        <text>O-phospho-L-threonyl-[protein] + H2O = L-threonyl-[protein] + phosphate</text>
        <dbReference type="Rhea" id="RHEA:47004"/>
        <dbReference type="Rhea" id="RHEA-COMP:11060"/>
        <dbReference type="Rhea" id="RHEA-COMP:11605"/>
        <dbReference type="ChEBI" id="CHEBI:15377"/>
        <dbReference type="ChEBI" id="CHEBI:30013"/>
        <dbReference type="ChEBI" id="CHEBI:43474"/>
        <dbReference type="ChEBI" id="CHEBI:61977"/>
        <dbReference type="EC" id="3.1.3.16"/>
    </reaction>
    <physiologicalReaction direction="left-to-right" evidence="18">
        <dbReference type="Rhea" id="RHEA:47005"/>
    </physiologicalReaction>
</comment>
<feature type="compositionally biased region" description="Acidic residues" evidence="20">
    <location>
        <begin position="439"/>
        <end position="454"/>
    </location>
</feature>
<evidence type="ECO:0000256" key="6">
    <source>
        <dbReference type="ARBA" id="ARBA00022490"/>
    </source>
</evidence>
<feature type="domain" description="Phosphatase tensin-type" evidence="22">
    <location>
        <begin position="14"/>
        <end position="189"/>
    </location>
</feature>
<comment type="catalytic activity">
    <reaction evidence="17">
        <text>O-phospho-L-seryl-[protein] + H2O = L-seryl-[protein] + phosphate</text>
        <dbReference type="Rhea" id="RHEA:20629"/>
        <dbReference type="Rhea" id="RHEA-COMP:9863"/>
        <dbReference type="Rhea" id="RHEA-COMP:11604"/>
        <dbReference type="ChEBI" id="CHEBI:15377"/>
        <dbReference type="ChEBI" id="CHEBI:29999"/>
        <dbReference type="ChEBI" id="CHEBI:43474"/>
        <dbReference type="ChEBI" id="CHEBI:83421"/>
        <dbReference type="EC" id="3.1.3.16"/>
    </reaction>
    <physiologicalReaction direction="left-to-right" evidence="17">
        <dbReference type="Rhea" id="RHEA:20630"/>
    </physiologicalReaction>
</comment>
<dbReference type="SUPFAM" id="SSF52799">
    <property type="entry name" value="(Phosphotyrosine protein) phosphatases II"/>
    <property type="match status" value="1"/>
</dbReference>
<dbReference type="SUPFAM" id="SSF49562">
    <property type="entry name" value="C2 domain (Calcium/lipid-binding domain, CaLB)"/>
    <property type="match status" value="1"/>
</dbReference>
<dbReference type="InterPro" id="IPR029021">
    <property type="entry name" value="Prot-tyrosine_phosphatase-like"/>
</dbReference>
<dbReference type="InterPro" id="IPR051281">
    <property type="entry name" value="Dual-spec_lipid-protein_phosph"/>
</dbReference>
<dbReference type="GO" id="GO:0048870">
    <property type="term" value="P:cell motility"/>
    <property type="evidence" value="ECO:0007669"/>
    <property type="project" value="TreeGrafter"/>
</dbReference>
<evidence type="ECO:0000256" key="19">
    <source>
        <dbReference type="ARBA" id="ARBA00051341"/>
    </source>
</evidence>
<evidence type="ECO:0000256" key="11">
    <source>
        <dbReference type="ARBA" id="ARBA00034268"/>
    </source>
</evidence>
<keyword evidence="9" id="KW-0443">Lipid metabolism</keyword>
<evidence type="ECO:0000256" key="13">
    <source>
        <dbReference type="ARBA" id="ARBA00043734"/>
    </source>
</evidence>
<organism evidence="24 25">
    <name type="scientific">Tropilaelaps mercedesae</name>
    <dbReference type="NCBI Taxonomy" id="418985"/>
    <lineage>
        <taxon>Eukaryota</taxon>
        <taxon>Metazoa</taxon>
        <taxon>Ecdysozoa</taxon>
        <taxon>Arthropoda</taxon>
        <taxon>Chelicerata</taxon>
        <taxon>Arachnida</taxon>
        <taxon>Acari</taxon>
        <taxon>Parasitiformes</taxon>
        <taxon>Mesostigmata</taxon>
        <taxon>Gamasina</taxon>
        <taxon>Dermanyssoidea</taxon>
        <taxon>Laelapidae</taxon>
        <taxon>Tropilaelaps</taxon>
    </lineage>
</organism>
<reference evidence="24 25" key="1">
    <citation type="journal article" date="2017" name="Gigascience">
        <title>Draft genome of the honey bee ectoparasitic mite, Tropilaelaps mercedesae, is shaped by the parasitic life history.</title>
        <authorList>
            <person name="Dong X."/>
            <person name="Armstrong S.D."/>
            <person name="Xia D."/>
            <person name="Makepeace B.L."/>
            <person name="Darby A.C."/>
            <person name="Kadowaki T."/>
        </authorList>
    </citation>
    <scope>NUCLEOTIDE SEQUENCE [LARGE SCALE GENOMIC DNA]</scope>
    <source>
        <strain evidence="24">Wuxi-XJTLU</strain>
    </source>
</reference>
<dbReference type="InterPro" id="IPR016130">
    <property type="entry name" value="Tyr_Pase_AS"/>
</dbReference>
<evidence type="ECO:0000259" key="23">
    <source>
        <dbReference type="PROSITE" id="PS51182"/>
    </source>
</evidence>
<dbReference type="AlphaFoldDB" id="A0A1V9X9J4"/>
<comment type="caution">
    <text evidence="24">The sequence shown here is derived from an EMBL/GenBank/DDBJ whole genome shotgun (WGS) entry which is preliminary data.</text>
</comment>
<comment type="subcellular location">
    <subcellularLocation>
        <location evidence="1">Cytoplasm</location>
    </subcellularLocation>
</comment>
<comment type="catalytic activity">
    <reaction evidence="10">
        <text>1,2-dihexadecanoyl-sn-glycero-3-phospho-(1D-myo-inositol-3,4,5-trisphosphate) + H2O = 1,2-dihexadecanoyl-sn-glycero-3-phospho-(1D-myo-inositol-4,5-bisphosphate) + phosphate</text>
        <dbReference type="Rhea" id="RHEA:43560"/>
        <dbReference type="ChEBI" id="CHEBI:15377"/>
        <dbReference type="ChEBI" id="CHEBI:43474"/>
        <dbReference type="ChEBI" id="CHEBI:83420"/>
        <dbReference type="ChEBI" id="CHEBI:83423"/>
    </reaction>
    <physiologicalReaction direction="left-to-right" evidence="10">
        <dbReference type="Rhea" id="RHEA:43561"/>
    </physiologicalReaction>
</comment>
<keyword evidence="7" id="KW-0378">Hydrolase</keyword>
<evidence type="ECO:0000256" key="9">
    <source>
        <dbReference type="ARBA" id="ARBA00023098"/>
    </source>
</evidence>
<dbReference type="PROSITE" id="PS51182">
    <property type="entry name" value="C2_TENSIN"/>
    <property type="match status" value="1"/>
</dbReference>
<dbReference type="EMBL" id="MNPL01018604">
    <property type="protein sequence ID" value="OQR70076.1"/>
    <property type="molecule type" value="Genomic_DNA"/>
</dbReference>
<evidence type="ECO:0000256" key="20">
    <source>
        <dbReference type="SAM" id="MobiDB-lite"/>
    </source>
</evidence>
<evidence type="ECO:0000256" key="18">
    <source>
        <dbReference type="ARBA" id="ARBA00048832"/>
    </source>
</evidence>
<comment type="catalytic activity">
    <reaction evidence="11">
        <text>1,2-dioctanoyl-sn-glycero-3-phospho-(1D-myo-inositol-3,4,5-trisphosphate) + H2O = 1,2-dioctanoyl-sn-glycero-3-phospho-(1D-myo-inositol-4,5-bisphosphate) + phosphate</text>
        <dbReference type="Rhea" id="RHEA:43552"/>
        <dbReference type="ChEBI" id="CHEBI:15377"/>
        <dbReference type="ChEBI" id="CHEBI:43474"/>
        <dbReference type="ChEBI" id="CHEBI:83416"/>
        <dbReference type="ChEBI" id="CHEBI:83419"/>
    </reaction>
    <physiologicalReaction direction="left-to-right" evidence="11">
        <dbReference type="Rhea" id="RHEA:43553"/>
    </physiologicalReaction>
</comment>
<proteinExistence type="inferred from homology"/>
<comment type="similarity">
    <text evidence="2">Belongs to the PTEN phosphatase protein family.</text>
</comment>
<dbReference type="GO" id="GO:0050793">
    <property type="term" value="P:regulation of developmental process"/>
    <property type="evidence" value="ECO:0007669"/>
    <property type="project" value="UniProtKB-ARBA"/>
</dbReference>
<gene>
    <name evidence="24" type="ORF">BIW11_11868</name>
</gene>
<dbReference type="Pfam" id="PF22785">
    <property type="entry name" value="Tc-R-P"/>
    <property type="match status" value="1"/>
</dbReference>
<evidence type="ECO:0000256" key="3">
    <source>
        <dbReference type="ARBA" id="ARBA00013015"/>
    </source>
</evidence>
<evidence type="ECO:0000256" key="5">
    <source>
        <dbReference type="ARBA" id="ARBA00013081"/>
    </source>
</evidence>
<dbReference type="GO" id="GO:0005634">
    <property type="term" value="C:nucleus"/>
    <property type="evidence" value="ECO:0007669"/>
    <property type="project" value="TreeGrafter"/>
</dbReference>
<dbReference type="InterPro" id="IPR035892">
    <property type="entry name" value="C2_domain_sf"/>
</dbReference>
<dbReference type="Proteomes" id="UP000192247">
    <property type="component" value="Unassembled WGS sequence"/>
</dbReference>
<dbReference type="InterPro" id="IPR029023">
    <property type="entry name" value="Tensin_phosphatase"/>
</dbReference>